<accession>A0A1J4Q6T8</accession>
<evidence type="ECO:0000259" key="2">
    <source>
        <dbReference type="PROSITE" id="PS50943"/>
    </source>
</evidence>
<feature type="region of interest" description="Disordered" evidence="1">
    <location>
        <begin position="79"/>
        <end position="104"/>
    </location>
</feature>
<evidence type="ECO:0000313" key="4">
    <source>
        <dbReference type="Proteomes" id="UP000034838"/>
    </source>
</evidence>
<dbReference type="SMART" id="SM00530">
    <property type="entry name" value="HTH_XRE"/>
    <property type="match status" value="1"/>
</dbReference>
<dbReference type="Gene3D" id="1.25.40.10">
    <property type="entry name" value="Tetratricopeptide repeat domain"/>
    <property type="match status" value="1"/>
</dbReference>
<dbReference type="Pfam" id="PF13560">
    <property type="entry name" value="HTH_31"/>
    <property type="match status" value="1"/>
</dbReference>
<sequence>MVEDPAALFGASLKRLRARRGLSQRQLGKAVHLDHSVLSRYENGVRVPDPDLAERLDTLLDAEGALLALVPAAAAADLPDPAAESTGGRTGADGHASADAVRRRASGLPSLSRHFLGRDTETAVLLAALPAPPAGGTGDGGTRDGAGAGQPPAPSAAGPVVPGDPVVLAVHGMAGSGKTALVVRTARLVRDAFADGCLFVDLNGHTADTEPMPPAEALGRLLRRLGVSAAQLPAETGERSALFRAVTEELALLLVLDNARSTRQILPLLPSGPRCAVLVTSRGRLTALDDAEHLALGPLPPADSLALFRSIARTPDTAATRAACEEIVRYCGHLPLAVRIAAARARHSSLRELASRLADEYERPAELDDGERSVVAVLESSLSALPAEQREMFALLGLHPDEPFDALTAAALARISPGRARRRLEGLHDAGLLLRATADRYRFHDLVGAYSRTTAVSRLAAEGPAAALRALLDHTLRGCAEADLLISPHRHRFPSAAGPARPGDRAFADYEDALTWLTDNLGALTGLCGTARRHGLDAHCWQLAYALRGVCFLGRHWDAWDRSHAWAVEAARACGDRIAEATSLGNAALSHSTRGLLEPAEELLDRAITAARAGGDPFAETTALAHHAWVLHQRGRHAQAVAEQHTVLAFRRGNGLPRNLAIALRDAAVMERAAGLGQAAEEHLAEALALFTALDMRLDAAMALNVRGEFAARDGRAREAARHFVRALEAARDCGSAYERARAHHGLGLLAAAEGPDRRRRAGWHLDAARWRFTALRAEREAARVAADAAGLGVPVLTPPSGHGPPSAAGTPA</sequence>
<dbReference type="InterPro" id="IPR011990">
    <property type="entry name" value="TPR-like_helical_dom_sf"/>
</dbReference>
<gene>
    <name evidence="3" type="ORF">VT52_004905</name>
</gene>
<feature type="region of interest" description="Disordered" evidence="1">
    <location>
        <begin position="794"/>
        <end position="813"/>
    </location>
</feature>
<dbReference type="Proteomes" id="UP000034838">
    <property type="component" value="Unassembled WGS sequence"/>
</dbReference>
<name>A0A1J4Q6T8_9ACTN</name>
<dbReference type="EMBL" id="LBDA02000008">
    <property type="protein sequence ID" value="OIK28697.1"/>
    <property type="molecule type" value="Genomic_DNA"/>
</dbReference>
<feature type="domain" description="HTH cro/C1-type" evidence="2">
    <location>
        <begin position="13"/>
        <end position="67"/>
    </location>
</feature>
<dbReference type="RefSeq" id="WP_071387381.1">
    <property type="nucleotide sequence ID" value="NZ_LBDA02000008.1"/>
</dbReference>
<dbReference type="InterPro" id="IPR010982">
    <property type="entry name" value="Lambda_DNA-bd_dom_sf"/>
</dbReference>
<dbReference type="AlphaFoldDB" id="A0A1J4Q6T8"/>
<dbReference type="SUPFAM" id="SSF48452">
    <property type="entry name" value="TPR-like"/>
    <property type="match status" value="1"/>
</dbReference>
<dbReference type="Gene3D" id="3.40.50.300">
    <property type="entry name" value="P-loop containing nucleotide triphosphate hydrolases"/>
    <property type="match status" value="1"/>
</dbReference>
<reference evidence="3" key="1">
    <citation type="submission" date="2016-10" db="EMBL/GenBank/DDBJ databases">
        <title>Genome sequence of Streptomyces malaysiense MUSC 136.</title>
        <authorList>
            <person name="Lee L.-H."/>
            <person name="Ser H.-L."/>
        </authorList>
    </citation>
    <scope>NUCLEOTIDE SEQUENCE [LARGE SCALE GENOMIC DNA]</scope>
    <source>
        <strain evidence="3">MUSC 136</strain>
    </source>
</reference>
<comment type="caution">
    <text evidence="3">The sequence shown here is derived from an EMBL/GenBank/DDBJ whole genome shotgun (WGS) entry which is preliminary data.</text>
</comment>
<dbReference type="PANTHER" id="PTHR47691">
    <property type="entry name" value="REGULATOR-RELATED"/>
    <property type="match status" value="1"/>
</dbReference>
<dbReference type="InterPro" id="IPR001387">
    <property type="entry name" value="Cro/C1-type_HTH"/>
</dbReference>
<dbReference type="SUPFAM" id="SSF52540">
    <property type="entry name" value="P-loop containing nucleoside triphosphate hydrolases"/>
    <property type="match status" value="1"/>
</dbReference>
<dbReference type="GO" id="GO:0043531">
    <property type="term" value="F:ADP binding"/>
    <property type="evidence" value="ECO:0007669"/>
    <property type="project" value="InterPro"/>
</dbReference>
<feature type="compositionally biased region" description="Gly residues" evidence="1">
    <location>
        <begin position="135"/>
        <end position="148"/>
    </location>
</feature>
<dbReference type="SUPFAM" id="SSF47413">
    <property type="entry name" value="lambda repressor-like DNA-binding domains"/>
    <property type="match status" value="1"/>
</dbReference>
<organism evidence="3 4">
    <name type="scientific">Streptomyces malaysiense</name>
    <dbReference type="NCBI Taxonomy" id="1428626"/>
    <lineage>
        <taxon>Bacteria</taxon>
        <taxon>Bacillati</taxon>
        <taxon>Actinomycetota</taxon>
        <taxon>Actinomycetes</taxon>
        <taxon>Kitasatosporales</taxon>
        <taxon>Streptomycetaceae</taxon>
        <taxon>Streptomyces</taxon>
    </lineage>
</organism>
<dbReference type="PANTHER" id="PTHR47691:SF3">
    <property type="entry name" value="HTH-TYPE TRANSCRIPTIONAL REGULATOR RV0890C-RELATED"/>
    <property type="match status" value="1"/>
</dbReference>
<evidence type="ECO:0000256" key="1">
    <source>
        <dbReference type="SAM" id="MobiDB-lite"/>
    </source>
</evidence>
<dbReference type="GO" id="GO:0003677">
    <property type="term" value="F:DNA binding"/>
    <property type="evidence" value="ECO:0007669"/>
    <property type="project" value="InterPro"/>
</dbReference>
<protein>
    <recommendedName>
        <fullName evidence="2">HTH cro/C1-type domain-containing protein</fullName>
    </recommendedName>
</protein>
<dbReference type="InterPro" id="IPR027417">
    <property type="entry name" value="P-loop_NTPase"/>
</dbReference>
<keyword evidence="4" id="KW-1185">Reference proteome</keyword>
<evidence type="ECO:0000313" key="3">
    <source>
        <dbReference type="EMBL" id="OIK28697.1"/>
    </source>
</evidence>
<proteinExistence type="predicted"/>
<dbReference type="PROSITE" id="PS50943">
    <property type="entry name" value="HTH_CROC1"/>
    <property type="match status" value="1"/>
</dbReference>
<dbReference type="PRINTS" id="PR00364">
    <property type="entry name" value="DISEASERSIST"/>
</dbReference>
<feature type="region of interest" description="Disordered" evidence="1">
    <location>
        <begin position="130"/>
        <end position="159"/>
    </location>
</feature>
<dbReference type="CDD" id="cd00093">
    <property type="entry name" value="HTH_XRE"/>
    <property type="match status" value="1"/>
</dbReference>
<dbReference type="Gene3D" id="1.10.260.40">
    <property type="entry name" value="lambda repressor-like DNA-binding domains"/>
    <property type="match status" value="1"/>
</dbReference>